<organism evidence="3 4">
    <name type="scientific">Arachis hypogaea</name>
    <name type="common">Peanut</name>
    <dbReference type="NCBI Taxonomy" id="3818"/>
    <lineage>
        <taxon>Eukaryota</taxon>
        <taxon>Viridiplantae</taxon>
        <taxon>Streptophyta</taxon>
        <taxon>Embryophyta</taxon>
        <taxon>Tracheophyta</taxon>
        <taxon>Spermatophyta</taxon>
        <taxon>Magnoliopsida</taxon>
        <taxon>eudicotyledons</taxon>
        <taxon>Gunneridae</taxon>
        <taxon>Pentapetalae</taxon>
        <taxon>rosids</taxon>
        <taxon>fabids</taxon>
        <taxon>Fabales</taxon>
        <taxon>Fabaceae</taxon>
        <taxon>Papilionoideae</taxon>
        <taxon>50 kb inversion clade</taxon>
        <taxon>dalbergioids sensu lato</taxon>
        <taxon>Dalbergieae</taxon>
        <taxon>Pterocarpus clade</taxon>
        <taxon>Arachis</taxon>
    </lineage>
</organism>
<name>A0A445C0W1_ARAHY</name>
<dbReference type="Gene3D" id="2.40.40.10">
    <property type="entry name" value="RlpA-like domain"/>
    <property type="match status" value="1"/>
</dbReference>
<proteinExistence type="predicted"/>
<gene>
    <name evidence="3" type="ORF">Ahy_A08g040874</name>
</gene>
<dbReference type="PROSITE" id="PS50842">
    <property type="entry name" value="EXPANSIN_EG45"/>
    <property type="match status" value="1"/>
</dbReference>
<dbReference type="AlphaFoldDB" id="A0A445C0W1"/>
<feature type="chain" id="PRO_5019320714" description="Expansin-like EG45 domain-containing protein" evidence="1">
    <location>
        <begin position="26"/>
        <end position="167"/>
    </location>
</feature>
<evidence type="ECO:0000313" key="4">
    <source>
        <dbReference type="Proteomes" id="UP000289738"/>
    </source>
</evidence>
<dbReference type="InterPro" id="IPR009009">
    <property type="entry name" value="RlpA-like_DPBB"/>
</dbReference>
<dbReference type="Pfam" id="PF03330">
    <property type="entry name" value="DPBB_1"/>
    <property type="match status" value="1"/>
</dbReference>
<protein>
    <recommendedName>
        <fullName evidence="2">Expansin-like EG45 domain-containing protein</fullName>
    </recommendedName>
</protein>
<keyword evidence="1" id="KW-0732">Signal</keyword>
<dbReference type="EMBL" id="SDMP01000008">
    <property type="protein sequence ID" value="RYR44553.1"/>
    <property type="molecule type" value="Genomic_DNA"/>
</dbReference>
<dbReference type="Proteomes" id="UP000289738">
    <property type="component" value="Chromosome A08"/>
</dbReference>
<sequence>MMMMRYFHLALLSTLLFIKLTLILGDVGTATSYGPPYIPTACDGNRREQFPAGNMFVAVNEGLWDNGAACGRRYKIRCLSGDNRPCKGDIIEVKVVDLCHRTPCPTMLLSTIAFSAISRFDPYIRLHQLRRKPNNYIYVNNAVTINGIIIIEEFKRLICFRENCVIM</sequence>
<dbReference type="InterPro" id="IPR036908">
    <property type="entry name" value="RlpA-like_sf"/>
</dbReference>
<accession>A0A445C0W1</accession>
<dbReference type="PANTHER" id="PTHR47480">
    <property type="entry name" value="EG45-LIKE DOMAIN CONTAINING PROTEIN"/>
    <property type="match status" value="1"/>
</dbReference>
<dbReference type="SUPFAM" id="SSF50685">
    <property type="entry name" value="Barwin-like endoglucanases"/>
    <property type="match status" value="1"/>
</dbReference>
<feature type="signal peptide" evidence="1">
    <location>
        <begin position="1"/>
        <end position="25"/>
    </location>
</feature>
<dbReference type="PANTHER" id="PTHR47480:SF6">
    <property type="entry name" value="EXPANSIN-LIKE EG45 DOMAIN-CONTAINING PROTEIN"/>
    <property type="match status" value="1"/>
</dbReference>
<feature type="domain" description="Expansin-like EG45" evidence="2">
    <location>
        <begin position="28"/>
        <end position="164"/>
    </location>
</feature>
<evidence type="ECO:0000259" key="2">
    <source>
        <dbReference type="PROSITE" id="PS50842"/>
    </source>
</evidence>
<evidence type="ECO:0000256" key="1">
    <source>
        <dbReference type="SAM" id="SignalP"/>
    </source>
</evidence>
<reference evidence="3 4" key="1">
    <citation type="submission" date="2019-01" db="EMBL/GenBank/DDBJ databases">
        <title>Sequencing of cultivated peanut Arachis hypogaea provides insights into genome evolution and oil improvement.</title>
        <authorList>
            <person name="Chen X."/>
        </authorList>
    </citation>
    <scope>NUCLEOTIDE SEQUENCE [LARGE SCALE GENOMIC DNA]</scope>
    <source>
        <strain evidence="4">cv. Fuhuasheng</strain>
        <tissue evidence="3">Leaves</tissue>
    </source>
</reference>
<comment type="caution">
    <text evidence="3">The sequence shown here is derived from an EMBL/GenBank/DDBJ whole genome shotgun (WGS) entry which is preliminary data.</text>
</comment>
<dbReference type="STRING" id="3818.A0A445C0W1"/>
<dbReference type="InterPro" id="IPR007112">
    <property type="entry name" value="Expansin/allergen_DPBB_dom"/>
</dbReference>
<keyword evidence="4" id="KW-1185">Reference proteome</keyword>
<dbReference type="CDD" id="cd22269">
    <property type="entry name" value="DPBB_EG45-like"/>
    <property type="match status" value="1"/>
</dbReference>
<evidence type="ECO:0000313" key="3">
    <source>
        <dbReference type="EMBL" id="RYR44553.1"/>
    </source>
</evidence>